<keyword evidence="3" id="KW-1185">Reference proteome</keyword>
<evidence type="ECO:0000313" key="2">
    <source>
        <dbReference type="EMBL" id="EKX72040.1"/>
    </source>
</evidence>
<dbReference type="Pfam" id="PF04385">
    <property type="entry name" value="FAINT"/>
    <property type="match status" value="1"/>
</dbReference>
<dbReference type="InterPro" id="IPR007480">
    <property type="entry name" value="DUF529"/>
</dbReference>
<dbReference type="AlphaFoldDB" id="L1LA04"/>
<dbReference type="VEuPathDB" id="PiroplasmaDB:BEWA_017190"/>
<evidence type="ECO:0000256" key="1">
    <source>
        <dbReference type="SAM" id="SignalP"/>
    </source>
</evidence>
<feature type="signal peptide" evidence="1">
    <location>
        <begin position="1"/>
        <end position="19"/>
    </location>
</feature>
<sequence length="190" mass="21365">MMFLLSFFIGLNAVYNALGAPNDASNGQTPTESPIDLNIRNVDLSKYKIEEFEFNKIKFKEYISISPYYIDKVMDNDKVVWKCPDPSKASIVAFAAANESNSTDMLLIGSERGSDDLVCYVKVENEWVSFELKQYKNMQTMDDIISKVQKDRAGRENISAKPSLVGGKSGFYQLGVYATLYLLGFQVLFA</sequence>
<dbReference type="EMBL" id="ACOU01000008">
    <property type="protein sequence ID" value="EKX72040.1"/>
    <property type="molecule type" value="Genomic_DNA"/>
</dbReference>
<dbReference type="Proteomes" id="UP000031512">
    <property type="component" value="Unassembled WGS sequence"/>
</dbReference>
<proteinExistence type="predicted"/>
<dbReference type="RefSeq" id="XP_004831492.1">
    <property type="nucleotide sequence ID" value="XM_004831435.1"/>
</dbReference>
<dbReference type="GeneID" id="15804923"/>
<keyword evidence="1" id="KW-0732">Signal</keyword>
<dbReference type="KEGG" id="beq:BEWA_017190"/>
<protein>
    <submittedName>
        <fullName evidence="2">Signal peptide containing protein</fullName>
    </submittedName>
</protein>
<gene>
    <name evidence="2" type="ORF">BEWA_017190</name>
</gene>
<evidence type="ECO:0000313" key="3">
    <source>
        <dbReference type="Proteomes" id="UP000031512"/>
    </source>
</evidence>
<organism evidence="2 3">
    <name type="scientific">Theileria equi strain WA</name>
    <dbReference type="NCBI Taxonomy" id="1537102"/>
    <lineage>
        <taxon>Eukaryota</taxon>
        <taxon>Sar</taxon>
        <taxon>Alveolata</taxon>
        <taxon>Apicomplexa</taxon>
        <taxon>Aconoidasida</taxon>
        <taxon>Piroplasmida</taxon>
        <taxon>Theileriidae</taxon>
        <taxon>Theileria</taxon>
    </lineage>
</organism>
<accession>L1LA04</accession>
<name>L1LA04_THEEQ</name>
<comment type="caution">
    <text evidence="2">The sequence shown here is derived from an EMBL/GenBank/DDBJ whole genome shotgun (WGS) entry which is preliminary data.</text>
</comment>
<reference evidence="2 3" key="1">
    <citation type="journal article" date="2012" name="BMC Genomics">
        <title>Comparative genomic analysis and phylogenetic position of Theileria equi.</title>
        <authorList>
            <person name="Kappmeyer L.S."/>
            <person name="Thiagarajan M."/>
            <person name="Herndon D.R."/>
            <person name="Ramsay J.D."/>
            <person name="Caler E."/>
            <person name="Djikeng A."/>
            <person name="Gillespie J.J."/>
            <person name="Lau A.O."/>
            <person name="Roalson E.H."/>
            <person name="Silva J.C."/>
            <person name="Silva M.G."/>
            <person name="Suarez C.E."/>
            <person name="Ueti M.W."/>
            <person name="Nene V.M."/>
            <person name="Mealey R.H."/>
            <person name="Knowles D.P."/>
            <person name="Brayton K.A."/>
        </authorList>
    </citation>
    <scope>NUCLEOTIDE SEQUENCE [LARGE SCALE GENOMIC DNA]</scope>
    <source>
        <strain evidence="2 3">WA</strain>
    </source>
</reference>
<feature type="chain" id="PRO_5003952272" evidence="1">
    <location>
        <begin position="20"/>
        <end position="190"/>
    </location>
</feature>